<organism evidence="1 2">
    <name type="scientific">Olsenella profusa F0195</name>
    <dbReference type="NCBI Taxonomy" id="1125712"/>
    <lineage>
        <taxon>Bacteria</taxon>
        <taxon>Bacillati</taxon>
        <taxon>Actinomycetota</taxon>
        <taxon>Coriobacteriia</taxon>
        <taxon>Coriobacteriales</taxon>
        <taxon>Atopobiaceae</taxon>
        <taxon>Olsenella</taxon>
    </lineage>
</organism>
<reference evidence="1 2" key="1">
    <citation type="submission" date="2013-08" db="EMBL/GenBank/DDBJ databases">
        <authorList>
            <person name="Durkin A.S."/>
            <person name="Haft D.R."/>
            <person name="McCorrison J."/>
            <person name="Torralba M."/>
            <person name="Gillis M."/>
            <person name="Haft D.H."/>
            <person name="Methe B."/>
            <person name="Sutton G."/>
            <person name="Nelson K.E."/>
        </authorList>
    </citation>
    <scope>NUCLEOTIDE SEQUENCE [LARGE SCALE GENOMIC DNA]</scope>
    <source>
        <strain evidence="1 2">F0195</strain>
    </source>
</reference>
<proteinExistence type="predicted"/>
<dbReference type="Proteomes" id="UP000016638">
    <property type="component" value="Unassembled WGS sequence"/>
</dbReference>
<dbReference type="EMBL" id="AWEZ01000069">
    <property type="protein sequence ID" value="ERL06144.1"/>
    <property type="molecule type" value="Genomic_DNA"/>
</dbReference>
<accession>U2SZA1</accession>
<evidence type="ECO:0000313" key="2">
    <source>
        <dbReference type="Proteomes" id="UP000016638"/>
    </source>
</evidence>
<name>U2SZA1_9ACTN</name>
<sequence length="45" mass="4859">MSRGRWLACECPDAWIVPARGMGQGRGAHMRALAIKGSPHEGPSR</sequence>
<comment type="caution">
    <text evidence="1">The sequence shown here is derived from an EMBL/GenBank/DDBJ whole genome shotgun (WGS) entry which is preliminary data.</text>
</comment>
<protein>
    <submittedName>
        <fullName evidence="1">Uncharacterized protein</fullName>
    </submittedName>
</protein>
<dbReference type="AlphaFoldDB" id="U2SZA1"/>
<dbReference type="STRING" id="1125712.HMPREF1316_0693"/>
<evidence type="ECO:0000313" key="1">
    <source>
        <dbReference type="EMBL" id="ERL06144.1"/>
    </source>
</evidence>
<keyword evidence="2" id="KW-1185">Reference proteome</keyword>
<gene>
    <name evidence="1" type="ORF">HMPREF1316_0693</name>
</gene>